<keyword evidence="1" id="KW-0812">Transmembrane</keyword>
<gene>
    <name evidence="3" type="ORF">AMOR_13470</name>
</gene>
<feature type="transmembrane region" description="Helical" evidence="1">
    <location>
        <begin position="380"/>
        <end position="399"/>
    </location>
</feature>
<evidence type="ECO:0000313" key="4">
    <source>
        <dbReference type="Proteomes" id="UP001162891"/>
    </source>
</evidence>
<dbReference type="InterPro" id="IPR016174">
    <property type="entry name" value="Di-haem_cyt_TM"/>
</dbReference>
<keyword evidence="1" id="KW-1133">Transmembrane helix</keyword>
<dbReference type="RefSeq" id="WP_248359960.1">
    <property type="nucleotide sequence ID" value="NZ_AP025591.1"/>
</dbReference>
<feature type="transmembrane region" description="Helical" evidence="1">
    <location>
        <begin position="154"/>
        <end position="178"/>
    </location>
</feature>
<evidence type="ECO:0000313" key="3">
    <source>
        <dbReference type="EMBL" id="BDG02351.1"/>
    </source>
</evidence>
<dbReference type="Pfam" id="PF00033">
    <property type="entry name" value="Cytochrome_B"/>
    <property type="match status" value="1"/>
</dbReference>
<feature type="domain" description="Cytochrome b/b6 N-terminal region profile" evidence="2">
    <location>
        <begin position="1"/>
        <end position="225"/>
    </location>
</feature>
<dbReference type="SUPFAM" id="SSF81342">
    <property type="entry name" value="Transmembrane di-heme cytochromes"/>
    <property type="match status" value="1"/>
</dbReference>
<accession>A0ABN6MMZ9</accession>
<dbReference type="InterPro" id="IPR036150">
    <property type="entry name" value="Cyt_b/b6_C_sf"/>
</dbReference>
<keyword evidence="1" id="KW-0472">Membrane</keyword>
<dbReference type="InterPro" id="IPR005797">
    <property type="entry name" value="Cyt_b/b6_N"/>
</dbReference>
<proteinExistence type="predicted"/>
<feature type="transmembrane region" description="Helical" evidence="1">
    <location>
        <begin position="128"/>
        <end position="148"/>
    </location>
</feature>
<dbReference type="PANTHER" id="PTHR19271">
    <property type="entry name" value="CYTOCHROME B"/>
    <property type="match status" value="1"/>
</dbReference>
<feature type="transmembrane region" description="Helical" evidence="1">
    <location>
        <begin position="98"/>
        <end position="116"/>
    </location>
</feature>
<feature type="transmembrane region" description="Helical" evidence="1">
    <location>
        <begin position="411"/>
        <end position="431"/>
    </location>
</feature>
<reference evidence="4" key="1">
    <citation type="journal article" date="2022" name="Int. J. Syst. Evol. Microbiol.">
        <title>Anaeromyxobacter oryzae sp. nov., Anaeromyxobacter diazotrophicus sp. nov. and Anaeromyxobacter paludicola sp. nov., isolated from paddy soils.</title>
        <authorList>
            <person name="Itoh H."/>
            <person name="Xu Z."/>
            <person name="Mise K."/>
            <person name="Masuda Y."/>
            <person name="Ushijima N."/>
            <person name="Hayakawa C."/>
            <person name="Shiratori Y."/>
            <person name="Senoo K."/>
        </authorList>
    </citation>
    <scope>NUCLEOTIDE SEQUENCE [LARGE SCALE GENOMIC DNA]</scope>
    <source>
        <strain evidence="4">Red232</strain>
    </source>
</reference>
<dbReference type="SUPFAM" id="SSF81648">
    <property type="entry name" value="a domain/subunit of cytochrome bc1 complex (Ubiquinol-cytochrome c reductase)"/>
    <property type="match status" value="1"/>
</dbReference>
<name>A0ABN6MMZ9_9BACT</name>
<feature type="transmembrane region" description="Helical" evidence="1">
    <location>
        <begin position="303"/>
        <end position="327"/>
    </location>
</feature>
<dbReference type="Gene3D" id="1.20.810.10">
    <property type="entry name" value="Cytochrome Bc1 Complex, Chain C"/>
    <property type="match status" value="1"/>
</dbReference>
<organism evidence="3 4">
    <name type="scientific">Anaeromyxobacter oryzae</name>
    <dbReference type="NCBI Taxonomy" id="2918170"/>
    <lineage>
        <taxon>Bacteria</taxon>
        <taxon>Pseudomonadati</taxon>
        <taxon>Myxococcota</taxon>
        <taxon>Myxococcia</taxon>
        <taxon>Myxococcales</taxon>
        <taxon>Cystobacterineae</taxon>
        <taxon>Anaeromyxobacteraceae</taxon>
        <taxon>Anaeromyxobacter</taxon>
    </lineage>
</organism>
<dbReference type="InterPro" id="IPR027387">
    <property type="entry name" value="Cytb/b6-like_sf"/>
</dbReference>
<evidence type="ECO:0000256" key="1">
    <source>
        <dbReference type="SAM" id="Phobius"/>
    </source>
</evidence>
<sequence length="446" mass="46315">MGGLDPRAGEAASSARRPSGFSNLVLHLHPRVVPAASLRLSRTFGLGGAALVLFLLLAATGALLLVSYEPSPERAYGTVAALVDEVHFGAFVRNAHHWAANGLVLVVFLHLLRVFYRGGHLPPRRGNWLVGLALLLLVVASAFTGYLLPWDQLAYWAVTISTGMLQYVPLAGGVLLRAARGGPDIGPATLARFFVLHVAILPLAMLLLLAFHFWLVRKVGGVVLPDGAGDAASPRGSLVPTSPALTQREGVAALVVTATVLLVAAVADAPLLAEANPGMSPNPAKAPWYFMGVQELLVHLHPLFAAVIVPALALALLAALPSLAGGAKTTGRWFESRRGARSAIGAAVAGAVLAAGAILVDEPLRRAPPWLPALAPAIRGGLLPVLAAAAAVAAVALLARRRGASRLEAVQAAFTFVLAAFAVLTVTGVLFRGQAMALAWPWSPRS</sequence>
<dbReference type="EMBL" id="AP025591">
    <property type="protein sequence ID" value="BDG02351.1"/>
    <property type="molecule type" value="Genomic_DNA"/>
</dbReference>
<feature type="transmembrane region" description="Helical" evidence="1">
    <location>
        <begin position="44"/>
        <end position="66"/>
    </location>
</feature>
<keyword evidence="4" id="KW-1185">Reference proteome</keyword>
<dbReference type="PANTHER" id="PTHR19271:SF16">
    <property type="entry name" value="CYTOCHROME B"/>
    <property type="match status" value="1"/>
</dbReference>
<feature type="transmembrane region" description="Helical" evidence="1">
    <location>
        <begin position="339"/>
        <end position="360"/>
    </location>
</feature>
<protein>
    <recommendedName>
        <fullName evidence="2">Cytochrome b/b6 N-terminal region profile domain-containing protein</fullName>
    </recommendedName>
</protein>
<dbReference type="PROSITE" id="PS51002">
    <property type="entry name" value="CYTB_NTER"/>
    <property type="match status" value="1"/>
</dbReference>
<feature type="transmembrane region" description="Helical" evidence="1">
    <location>
        <begin position="190"/>
        <end position="215"/>
    </location>
</feature>
<evidence type="ECO:0000259" key="2">
    <source>
        <dbReference type="PROSITE" id="PS51002"/>
    </source>
</evidence>
<dbReference type="Proteomes" id="UP001162891">
    <property type="component" value="Chromosome"/>
</dbReference>